<evidence type="ECO:0000256" key="5">
    <source>
        <dbReference type="ARBA" id="ARBA00022833"/>
    </source>
</evidence>
<dbReference type="PANTHER" id="PTHR11804">
    <property type="entry name" value="PROTEASE M3 THIMET OLIGOPEPTIDASE-RELATED"/>
    <property type="match status" value="1"/>
</dbReference>
<evidence type="ECO:0000256" key="7">
    <source>
        <dbReference type="RuleBase" id="RU003435"/>
    </source>
</evidence>
<keyword evidence="4 7" id="KW-0378">Hydrolase</keyword>
<feature type="signal peptide" evidence="9">
    <location>
        <begin position="1"/>
        <end position="27"/>
    </location>
</feature>
<keyword evidence="2 7" id="KW-0645">Protease</keyword>
<dbReference type="Gene3D" id="1.10.1370.10">
    <property type="entry name" value="Neurolysin, domain 3"/>
    <property type="match status" value="1"/>
</dbReference>
<keyword evidence="5 7" id="KW-0862">Zinc</keyword>
<dbReference type="GO" id="GO:0046872">
    <property type="term" value="F:metal ion binding"/>
    <property type="evidence" value="ECO:0007669"/>
    <property type="project" value="UniProtKB-UniRule"/>
</dbReference>
<dbReference type="Gene3D" id="1.20.1050.40">
    <property type="entry name" value="Endopeptidase. Chain P, domain 1"/>
    <property type="match status" value="1"/>
</dbReference>
<dbReference type="GO" id="GO:0006518">
    <property type="term" value="P:peptide metabolic process"/>
    <property type="evidence" value="ECO:0007669"/>
    <property type="project" value="TreeGrafter"/>
</dbReference>
<dbReference type="RefSeq" id="WP_129577026.1">
    <property type="nucleotide sequence ID" value="NZ_CP012672.1"/>
</dbReference>
<comment type="similarity">
    <text evidence="1 7">Belongs to the peptidase M3 family.</text>
</comment>
<name>A0A4P2QUA2_SORCE</name>
<keyword evidence="9" id="KW-0732">Signal</keyword>
<comment type="cofactor">
    <cofactor evidence="7">
        <name>Zn(2+)</name>
        <dbReference type="ChEBI" id="CHEBI:29105"/>
    </cofactor>
    <text evidence="7">Binds 1 zinc ion.</text>
</comment>
<evidence type="ECO:0000313" key="12">
    <source>
        <dbReference type="Proteomes" id="UP000295497"/>
    </source>
</evidence>
<dbReference type="PANTHER" id="PTHR11804:SF84">
    <property type="entry name" value="SACCHAROLYSIN"/>
    <property type="match status" value="1"/>
</dbReference>
<dbReference type="SUPFAM" id="SSF55486">
    <property type="entry name" value="Metalloproteases ('zincins'), catalytic domain"/>
    <property type="match status" value="1"/>
</dbReference>
<accession>A0A4P2QUA2</accession>
<evidence type="ECO:0000256" key="8">
    <source>
        <dbReference type="SAM" id="MobiDB-lite"/>
    </source>
</evidence>
<dbReference type="Gene3D" id="3.40.390.10">
    <property type="entry name" value="Collagenase (Catalytic Domain)"/>
    <property type="match status" value="1"/>
</dbReference>
<organism evidence="11 12">
    <name type="scientific">Sorangium cellulosum</name>
    <name type="common">Polyangium cellulosum</name>
    <dbReference type="NCBI Taxonomy" id="56"/>
    <lineage>
        <taxon>Bacteria</taxon>
        <taxon>Pseudomonadati</taxon>
        <taxon>Myxococcota</taxon>
        <taxon>Polyangia</taxon>
        <taxon>Polyangiales</taxon>
        <taxon>Polyangiaceae</taxon>
        <taxon>Sorangium</taxon>
    </lineage>
</organism>
<dbReference type="GO" id="GO:0004222">
    <property type="term" value="F:metalloendopeptidase activity"/>
    <property type="evidence" value="ECO:0007669"/>
    <property type="project" value="InterPro"/>
</dbReference>
<dbReference type="InterPro" id="IPR045090">
    <property type="entry name" value="Pept_M3A_M3B"/>
</dbReference>
<dbReference type="InterPro" id="IPR001567">
    <property type="entry name" value="Pept_M3A_M3B_dom"/>
</dbReference>
<feature type="compositionally biased region" description="Low complexity" evidence="8">
    <location>
        <begin position="26"/>
        <end position="48"/>
    </location>
</feature>
<evidence type="ECO:0000313" key="11">
    <source>
        <dbReference type="EMBL" id="AUX33706.1"/>
    </source>
</evidence>
<dbReference type="CDD" id="cd06455">
    <property type="entry name" value="M3A_TOP"/>
    <property type="match status" value="1"/>
</dbReference>
<evidence type="ECO:0000256" key="6">
    <source>
        <dbReference type="ARBA" id="ARBA00023049"/>
    </source>
</evidence>
<protein>
    <submittedName>
        <fullName evidence="11">Peptidase M3</fullName>
    </submittedName>
</protein>
<evidence type="ECO:0000256" key="4">
    <source>
        <dbReference type="ARBA" id="ARBA00022801"/>
    </source>
</evidence>
<dbReference type="AlphaFoldDB" id="A0A4P2QUA2"/>
<dbReference type="GO" id="GO:0006508">
    <property type="term" value="P:proteolysis"/>
    <property type="evidence" value="ECO:0007669"/>
    <property type="project" value="UniProtKB-KW"/>
</dbReference>
<keyword evidence="3 7" id="KW-0479">Metal-binding</keyword>
<dbReference type="PROSITE" id="PS51257">
    <property type="entry name" value="PROKAR_LIPOPROTEIN"/>
    <property type="match status" value="1"/>
</dbReference>
<dbReference type="EMBL" id="CP012672">
    <property type="protein sequence ID" value="AUX33706.1"/>
    <property type="molecule type" value="Genomic_DNA"/>
</dbReference>
<evidence type="ECO:0000256" key="9">
    <source>
        <dbReference type="SAM" id="SignalP"/>
    </source>
</evidence>
<evidence type="ECO:0000256" key="1">
    <source>
        <dbReference type="ARBA" id="ARBA00006040"/>
    </source>
</evidence>
<dbReference type="Pfam" id="PF01432">
    <property type="entry name" value="Peptidase_M3"/>
    <property type="match status" value="1"/>
</dbReference>
<evidence type="ECO:0000256" key="2">
    <source>
        <dbReference type="ARBA" id="ARBA00022670"/>
    </source>
</evidence>
<dbReference type="Proteomes" id="UP000295497">
    <property type="component" value="Chromosome"/>
</dbReference>
<gene>
    <name evidence="11" type="ORF">SOCE836_058680</name>
</gene>
<proteinExistence type="inferred from homology"/>
<evidence type="ECO:0000256" key="3">
    <source>
        <dbReference type="ARBA" id="ARBA00022723"/>
    </source>
</evidence>
<feature type="region of interest" description="Disordered" evidence="8">
    <location>
        <begin position="26"/>
        <end position="68"/>
    </location>
</feature>
<dbReference type="InterPro" id="IPR024079">
    <property type="entry name" value="MetalloPept_cat_dom_sf"/>
</dbReference>
<evidence type="ECO:0000259" key="10">
    <source>
        <dbReference type="Pfam" id="PF01432"/>
    </source>
</evidence>
<keyword evidence="6 7" id="KW-0482">Metalloprotease</keyword>
<feature type="domain" description="Peptidase M3A/M3B catalytic" evidence="10">
    <location>
        <begin position="287"/>
        <end position="709"/>
    </location>
</feature>
<feature type="chain" id="PRO_5020369154" evidence="9">
    <location>
        <begin position="28"/>
        <end position="715"/>
    </location>
</feature>
<sequence length="715" mass="78930">MKVGHTPARSGLLSLVLLVACSAGPRAGAVAPPDGPRDAAPPATTARPATPPPPEAPPRAEFDPVPQGITAGGVKQLCDDHLRASEEHLAAIRALRGAPPEKLTYAATLGRFDDAVLEVNSAGDFPYLMGVAHPDAAVREAARLCEPKVDRFTTAMWLDADLAAVIQAYAQTGEAREALKGERARLLSDVLRDFRRNGLSLPPDRQQRLRDVNEQITRIGQEFMANLSASTGSIEIAPASLQGLPKEYAAKHPPKENGKVEISTDYPDFFPFVTYAKDRKAALDLYVLFTNRGGEKNVKLLERLLALRSEKARMLGYKSWADYAIEPRMAKTSGAVRAFLDQVKAALKEPAKAEFAELLKEHARLGGKPTDRLPPSERYFLEDRVRATKYQFDSQALSAYLEIGAVKQGLMDITARMYGLEYKEVPANAWHPDVTAYEVRADGTTIGKFYLDLYSRPDKYKHAAMFAVRTAKRLADGSWQTPVAALECNFPKPGAQPALMSHEDVVTFFHEFGHVLHHLLTRSELASYSGTATVRDFVEAPSQMFEEWAWSREVLDLFAKHHATGERIPDDLFQAMTRARSFGRALATQRQLTLASIDLELHTREPGFDTTLVVEQAQRANESFVFVKGTHLQSSFGHLITYDAGYYGYQWALSLSRDVLTRFKQEGLLNPAVARAFRDEVLAKGGGVEAGDLVARFLGRPPSHNAYLAYLQGKE</sequence>
<dbReference type="InterPro" id="IPR024077">
    <property type="entry name" value="Neurolysin/TOP_dom2"/>
</dbReference>
<reference evidence="11 12" key="1">
    <citation type="submission" date="2015-09" db="EMBL/GenBank/DDBJ databases">
        <title>Sorangium comparison.</title>
        <authorList>
            <person name="Zaburannyi N."/>
            <person name="Bunk B."/>
            <person name="Overmann J."/>
            <person name="Mueller R."/>
        </authorList>
    </citation>
    <scope>NUCLEOTIDE SEQUENCE [LARGE SCALE GENOMIC DNA]</scope>
    <source>
        <strain evidence="11 12">So ce836</strain>
    </source>
</reference>
<dbReference type="InterPro" id="IPR024080">
    <property type="entry name" value="Neurolysin/TOP_N"/>
</dbReference>